<comment type="caution">
    <text evidence="2">The sequence shown here is derived from an EMBL/GenBank/DDBJ whole genome shotgun (WGS) entry which is preliminary data.</text>
</comment>
<protein>
    <recommendedName>
        <fullName evidence="4">CRISPR type III-B/RAMP module-associated protein Cmr5</fullName>
    </recommendedName>
</protein>
<evidence type="ECO:0000256" key="1">
    <source>
        <dbReference type="SAM" id="Phobius"/>
    </source>
</evidence>
<keyword evidence="1" id="KW-1133">Transmembrane helix</keyword>
<gene>
    <name evidence="2" type="ORF">DXX99_09470</name>
</gene>
<reference evidence="2 3" key="1">
    <citation type="submission" date="2018-08" db="EMBL/GenBank/DDBJ databases">
        <title>Form III RuBisCO-mediated autotrophy in Thermodesulfobium bacteria.</title>
        <authorList>
            <person name="Toshchakov S.V."/>
            <person name="Kublanov I.V."/>
            <person name="Frolov E."/>
            <person name="Bonch-Osmolovskaya E.A."/>
            <person name="Tourova T.P."/>
            <person name="Chernych N.A."/>
            <person name="Lebedinsky A.V."/>
        </authorList>
    </citation>
    <scope>NUCLEOTIDE SEQUENCE [LARGE SCALE GENOMIC DNA]</scope>
    <source>
        <strain evidence="2 3">SR</strain>
    </source>
</reference>
<dbReference type="OrthoDB" id="48984at2"/>
<dbReference type="RefSeq" id="WP_115793245.1">
    <property type="nucleotide sequence ID" value="NZ_QSLN01000020.1"/>
</dbReference>
<keyword evidence="3" id="KW-1185">Reference proteome</keyword>
<dbReference type="AlphaFoldDB" id="A0A3D8P3B3"/>
<feature type="transmembrane region" description="Helical" evidence="1">
    <location>
        <begin position="41"/>
        <end position="59"/>
    </location>
</feature>
<keyword evidence="1" id="KW-0472">Membrane</keyword>
<evidence type="ECO:0000313" key="2">
    <source>
        <dbReference type="EMBL" id="RDV81260.1"/>
    </source>
</evidence>
<evidence type="ECO:0008006" key="4">
    <source>
        <dbReference type="Google" id="ProtNLM"/>
    </source>
</evidence>
<accession>A0A3D8P3B3</accession>
<keyword evidence="1" id="KW-0812">Transmembrane</keyword>
<proteinExistence type="predicted"/>
<sequence length="161" mass="18051">MGTCDWNLDLWAAETGRRILEQAKPESKKEVNGLQSTLTKALGILQESGIYAFFLYLLAKREKKDAKAKNDPCRVILKQVLEDFGQKKDRFGFSGEAPVLPDSPNTKAVEKILNWVAKEIAADLPRLLLCREFLQRALTYALYAAEAKEVELNHQTGGSQP</sequence>
<evidence type="ECO:0000313" key="3">
    <source>
        <dbReference type="Proteomes" id="UP000256329"/>
    </source>
</evidence>
<name>A0A3D8P3B3_9THEO</name>
<organism evidence="2 3">
    <name type="scientific">Ammonifex thiophilus</name>
    <dbReference type="NCBI Taxonomy" id="444093"/>
    <lineage>
        <taxon>Bacteria</taxon>
        <taxon>Bacillati</taxon>
        <taxon>Bacillota</taxon>
        <taxon>Clostridia</taxon>
        <taxon>Thermoanaerobacterales</taxon>
        <taxon>Thermoanaerobacteraceae</taxon>
        <taxon>Ammonifex</taxon>
    </lineage>
</organism>
<dbReference type="Proteomes" id="UP000256329">
    <property type="component" value="Unassembled WGS sequence"/>
</dbReference>
<dbReference type="EMBL" id="QSLN01000020">
    <property type="protein sequence ID" value="RDV81260.1"/>
    <property type="molecule type" value="Genomic_DNA"/>
</dbReference>